<protein>
    <recommendedName>
        <fullName evidence="3">CCHC-type domain-containing protein</fullName>
    </recommendedName>
</protein>
<sequence>MANIKEQLKVLHVKRSSIKSQITLFEKVLASIEQLFDSFNEVQSEFECLTYETQDTYNQEINECKLFQDSYFSLVTKAKILVNSVIKQGQAEPSRGQSSHSQTNMRTAKVYTAIEFPFCVNCKQQRVIQNCESFLKLDAQSRNKRARELKVCLNCLRGGHFLSNCNSRSTCKKFHRKHHTLIHLEVNKANETIPIPQQIVNENTITDTSNETNSTTSLSLSTLNAQTLLSTAIVKVNDTEHNSHQIRVLLDSASQSNFVAEGIGQGTINISHKVMLTFYSCCNNYKGIISCLVVPQISSALPTHTFNRNAIEIPPNIKLADSRFNESRPIDVLLGA</sequence>
<organism evidence="1 2">
    <name type="scientific">Ignelater luminosus</name>
    <name type="common">Cucubano</name>
    <name type="synonym">Pyrophorus luminosus</name>
    <dbReference type="NCBI Taxonomy" id="2038154"/>
    <lineage>
        <taxon>Eukaryota</taxon>
        <taxon>Metazoa</taxon>
        <taxon>Ecdysozoa</taxon>
        <taxon>Arthropoda</taxon>
        <taxon>Hexapoda</taxon>
        <taxon>Insecta</taxon>
        <taxon>Pterygota</taxon>
        <taxon>Neoptera</taxon>
        <taxon>Endopterygota</taxon>
        <taxon>Coleoptera</taxon>
        <taxon>Polyphaga</taxon>
        <taxon>Elateriformia</taxon>
        <taxon>Elateroidea</taxon>
        <taxon>Elateridae</taxon>
        <taxon>Agrypninae</taxon>
        <taxon>Pyrophorini</taxon>
        <taxon>Ignelater</taxon>
    </lineage>
</organism>
<proteinExistence type="predicted"/>
<name>A0A8K0C3Y5_IGNLU</name>
<accession>A0A8K0C3Y5</accession>
<dbReference type="OrthoDB" id="6715895at2759"/>
<dbReference type="Proteomes" id="UP000801492">
    <property type="component" value="Unassembled WGS sequence"/>
</dbReference>
<dbReference type="PANTHER" id="PTHR47331:SF5">
    <property type="entry name" value="RIBONUCLEASE H"/>
    <property type="match status" value="1"/>
</dbReference>
<evidence type="ECO:0000313" key="2">
    <source>
        <dbReference type="Proteomes" id="UP000801492"/>
    </source>
</evidence>
<keyword evidence="2" id="KW-1185">Reference proteome</keyword>
<comment type="caution">
    <text evidence="1">The sequence shown here is derived from an EMBL/GenBank/DDBJ whole genome shotgun (WGS) entry which is preliminary data.</text>
</comment>
<dbReference type="EMBL" id="VTPC01091054">
    <property type="protein sequence ID" value="KAF2879935.1"/>
    <property type="molecule type" value="Genomic_DNA"/>
</dbReference>
<feature type="non-terminal residue" evidence="1">
    <location>
        <position position="1"/>
    </location>
</feature>
<evidence type="ECO:0008006" key="3">
    <source>
        <dbReference type="Google" id="ProtNLM"/>
    </source>
</evidence>
<gene>
    <name evidence="1" type="ORF">ILUMI_26223</name>
</gene>
<reference evidence="1" key="1">
    <citation type="submission" date="2019-08" db="EMBL/GenBank/DDBJ databases">
        <title>The genome of the North American firefly Photinus pyralis.</title>
        <authorList>
            <consortium name="Photinus pyralis genome working group"/>
            <person name="Fallon T.R."/>
            <person name="Sander Lower S.E."/>
            <person name="Weng J.-K."/>
        </authorList>
    </citation>
    <scope>NUCLEOTIDE SEQUENCE</scope>
    <source>
        <strain evidence="1">TRF0915ILg1</strain>
        <tissue evidence="1">Whole body</tissue>
    </source>
</reference>
<evidence type="ECO:0000313" key="1">
    <source>
        <dbReference type="EMBL" id="KAF2879935.1"/>
    </source>
</evidence>
<dbReference type="AlphaFoldDB" id="A0A8K0C3Y5"/>
<dbReference type="PANTHER" id="PTHR47331">
    <property type="entry name" value="PHD-TYPE DOMAIN-CONTAINING PROTEIN"/>
    <property type="match status" value="1"/>
</dbReference>